<proteinExistence type="predicted"/>
<reference evidence="1" key="1">
    <citation type="journal article" date="2021" name="New Phytol.">
        <title>Evolutionary innovations through gain and loss of genes in the ectomycorrhizal Boletales.</title>
        <authorList>
            <person name="Wu G."/>
            <person name="Miyauchi S."/>
            <person name="Morin E."/>
            <person name="Kuo A."/>
            <person name="Drula E."/>
            <person name="Varga T."/>
            <person name="Kohler A."/>
            <person name="Feng B."/>
            <person name="Cao Y."/>
            <person name="Lipzen A."/>
            <person name="Daum C."/>
            <person name="Hundley H."/>
            <person name="Pangilinan J."/>
            <person name="Johnson J."/>
            <person name="Barry K."/>
            <person name="LaButti K."/>
            <person name="Ng V."/>
            <person name="Ahrendt S."/>
            <person name="Min B."/>
            <person name="Choi I.G."/>
            <person name="Park H."/>
            <person name="Plett J.M."/>
            <person name="Magnuson J."/>
            <person name="Spatafora J.W."/>
            <person name="Nagy L.G."/>
            <person name="Henrissat B."/>
            <person name="Grigoriev I.V."/>
            <person name="Yang Z.L."/>
            <person name="Xu J."/>
            <person name="Martin F.M."/>
        </authorList>
    </citation>
    <scope>NUCLEOTIDE SEQUENCE</scope>
    <source>
        <strain evidence="1">ATCC 28755</strain>
    </source>
</reference>
<feature type="non-terminal residue" evidence="1">
    <location>
        <position position="1"/>
    </location>
</feature>
<dbReference type="Proteomes" id="UP000790377">
    <property type="component" value="Unassembled WGS sequence"/>
</dbReference>
<keyword evidence="2" id="KW-1185">Reference proteome</keyword>
<protein>
    <submittedName>
        <fullName evidence="1">Uncharacterized protein</fullName>
    </submittedName>
</protein>
<gene>
    <name evidence="1" type="ORF">BJ138DRAFT_1139861</name>
</gene>
<sequence>HFVRLPSQEEWTRFESYTSRIRGIRVSTGDFVHMVNVLATLSMKYHANPAQHLFPNLQTLIWQSEQKTELPFAHLFLPPSLRCLELRLYCGPDDARGPGFLLLLENQCPTLSQFHMCGIDVHMHVAAVSRSLESPACHQLESLTCGEIDEPALRYIAKLATLKDLSIDLPDWLSTYVPRADEGFVNLQTLSLAAPEISAVVGFLPSTQLSLKSLKIEITSAKPHARALLSAPLQRLFLRLSAGLSYTRLTRFHLLQSDTGASRGDKETLDFAALRPLFLFPELRSVYIDGFCSSGLNDNNLAELAGAWPHLEEFTLNPSPGWRHTPEITFQGLGSLVRACPSLRDLALTIDATQLTSAAPGEDNDIHNDNIKTLNLGQSIIAKPADVAVVFGELFWSLKQVVVSRYQHQNGVQVQSSYLKLWDEVNSHLRRAQAGKAQTGK</sequence>
<organism evidence="1 2">
    <name type="scientific">Hygrophoropsis aurantiaca</name>
    <dbReference type="NCBI Taxonomy" id="72124"/>
    <lineage>
        <taxon>Eukaryota</taxon>
        <taxon>Fungi</taxon>
        <taxon>Dikarya</taxon>
        <taxon>Basidiomycota</taxon>
        <taxon>Agaricomycotina</taxon>
        <taxon>Agaricomycetes</taxon>
        <taxon>Agaricomycetidae</taxon>
        <taxon>Boletales</taxon>
        <taxon>Coniophorineae</taxon>
        <taxon>Hygrophoropsidaceae</taxon>
        <taxon>Hygrophoropsis</taxon>
    </lineage>
</organism>
<evidence type="ECO:0000313" key="1">
    <source>
        <dbReference type="EMBL" id="KAH7916211.1"/>
    </source>
</evidence>
<dbReference type="EMBL" id="MU267592">
    <property type="protein sequence ID" value="KAH7916211.1"/>
    <property type="molecule type" value="Genomic_DNA"/>
</dbReference>
<name>A0ACB8AS34_9AGAM</name>
<evidence type="ECO:0000313" key="2">
    <source>
        <dbReference type="Proteomes" id="UP000790377"/>
    </source>
</evidence>
<accession>A0ACB8AS34</accession>
<comment type="caution">
    <text evidence="1">The sequence shown here is derived from an EMBL/GenBank/DDBJ whole genome shotgun (WGS) entry which is preliminary data.</text>
</comment>